<dbReference type="GO" id="GO:0005783">
    <property type="term" value="C:endoplasmic reticulum"/>
    <property type="evidence" value="ECO:0007669"/>
    <property type="project" value="TreeGrafter"/>
</dbReference>
<keyword evidence="3" id="KW-0812">Transmembrane</keyword>
<dbReference type="GO" id="GO:0000225">
    <property type="term" value="F:N-acetylglucosaminylphosphatidylinositol deacetylase activity"/>
    <property type="evidence" value="ECO:0007669"/>
    <property type="project" value="UniProtKB-EC"/>
</dbReference>
<dbReference type="Pfam" id="PF02585">
    <property type="entry name" value="PIG-L"/>
    <property type="match status" value="1"/>
</dbReference>
<dbReference type="Proteomes" id="UP000046395">
    <property type="component" value="Unassembled WGS sequence"/>
</dbReference>
<proteinExistence type="inferred from homology"/>
<dbReference type="InterPro" id="IPR003737">
    <property type="entry name" value="GlcNAc_PI_deacetylase-related"/>
</dbReference>
<organism evidence="4 5">
    <name type="scientific">Trichuris muris</name>
    <name type="common">Mouse whipworm</name>
    <dbReference type="NCBI Taxonomy" id="70415"/>
    <lineage>
        <taxon>Eukaryota</taxon>
        <taxon>Metazoa</taxon>
        <taxon>Ecdysozoa</taxon>
        <taxon>Nematoda</taxon>
        <taxon>Enoplea</taxon>
        <taxon>Dorylaimia</taxon>
        <taxon>Trichinellida</taxon>
        <taxon>Trichuridae</taxon>
        <taxon>Trichuris</taxon>
    </lineage>
</organism>
<evidence type="ECO:0000313" key="4">
    <source>
        <dbReference type="Proteomes" id="UP000046395"/>
    </source>
</evidence>
<evidence type="ECO:0000313" key="5">
    <source>
        <dbReference type="WBParaSite" id="TMUE_3000011344.1"/>
    </source>
</evidence>
<evidence type="ECO:0000256" key="2">
    <source>
        <dbReference type="ARBA" id="ARBA00012176"/>
    </source>
</evidence>
<dbReference type="UniPathway" id="UPA00196"/>
<dbReference type="InterPro" id="IPR024078">
    <property type="entry name" value="LmbE-like_dom_sf"/>
</dbReference>
<keyword evidence="4" id="KW-1185">Reference proteome</keyword>
<name>A0A5S6QW62_TRIMR</name>
<evidence type="ECO:0000256" key="1">
    <source>
        <dbReference type="ARBA" id="ARBA00006066"/>
    </source>
</evidence>
<dbReference type="AlphaFoldDB" id="A0A5S6QW62"/>
<comment type="similarity">
    <text evidence="1">Belongs to the PIGL family.</text>
</comment>
<dbReference type="WBParaSite" id="TMUE_3000011344.1">
    <property type="protein sequence ID" value="TMUE_3000011344.1"/>
    <property type="gene ID" value="WBGene00302789"/>
</dbReference>
<dbReference type="PANTHER" id="PTHR12993">
    <property type="entry name" value="N-ACETYLGLUCOSAMINYL-PHOSPHATIDYLINOSITOL DE-N-ACETYLASE-RELATED"/>
    <property type="match status" value="1"/>
</dbReference>
<dbReference type="GO" id="GO:0016020">
    <property type="term" value="C:membrane"/>
    <property type="evidence" value="ECO:0007669"/>
    <property type="project" value="GOC"/>
</dbReference>
<accession>A0A5S6QW62</accession>
<protein>
    <recommendedName>
        <fullName evidence="2">N-acetylglucosaminylphosphatidylinositol deacetylase</fullName>
        <ecNumber evidence="2">3.5.1.89</ecNumber>
    </recommendedName>
</protein>
<feature type="transmembrane region" description="Helical" evidence="3">
    <location>
        <begin position="6"/>
        <end position="25"/>
    </location>
</feature>
<reference evidence="5" key="1">
    <citation type="submission" date="2019-12" db="UniProtKB">
        <authorList>
            <consortium name="WormBaseParasite"/>
        </authorList>
    </citation>
    <scope>IDENTIFICATION</scope>
</reference>
<sequence length="230" mass="26924">MWLFINWLASLLCWFIYAYPLFLWLRCVKRRRAQLSKCLGNLEGKVALLAIAHPDDECMFFSPCILNLRRLSCRIVVACLTPGGYRHNGEIRKTELLKSCNLLGIPENDVLIVEDQRLPDNPSISWDYDIVASLLEAVIVNRKIDFVFTFDQFGVSGHLNHCVIHRCCRHLLQQHRMPAASEKLCFVNSPFDLLQSFRSMAMHRSQLQWFRVLYLIYSRYMLVNHFTVLE</sequence>
<dbReference type="PANTHER" id="PTHR12993:SF11">
    <property type="entry name" value="N-ACETYLGLUCOSAMINYL-PHOSPHATIDYLINOSITOL DE-N-ACETYLASE"/>
    <property type="match status" value="1"/>
</dbReference>
<dbReference type="Gene3D" id="3.40.50.10320">
    <property type="entry name" value="LmbE-like"/>
    <property type="match status" value="1"/>
</dbReference>
<dbReference type="SUPFAM" id="SSF102588">
    <property type="entry name" value="LmbE-like"/>
    <property type="match status" value="1"/>
</dbReference>
<dbReference type="STRING" id="70415.A0A5S6QW62"/>
<keyword evidence="3" id="KW-1133">Transmembrane helix</keyword>
<keyword evidence="3" id="KW-0472">Membrane</keyword>
<evidence type="ECO:0000256" key="3">
    <source>
        <dbReference type="SAM" id="Phobius"/>
    </source>
</evidence>
<dbReference type="GO" id="GO:0006506">
    <property type="term" value="P:GPI anchor biosynthetic process"/>
    <property type="evidence" value="ECO:0007669"/>
    <property type="project" value="UniProtKB-UniPathway"/>
</dbReference>
<dbReference type="EC" id="3.5.1.89" evidence="2"/>